<dbReference type="eggNOG" id="COG3239">
    <property type="taxonomic scope" value="Bacteria"/>
</dbReference>
<dbReference type="GO" id="GO:0006629">
    <property type="term" value="P:lipid metabolic process"/>
    <property type="evidence" value="ECO:0007669"/>
    <property type="project" value="InterPro"/>
</dbReference>
<sequence length="356" mass="41528">MAATARPDPGPPILPERPAPWDRLALRMIRDPRDLPFVHLMVACAVTIALGLSLFPLSKLVLTGPWFWAAAAAYLLIWALWTLDRFILMLHCTSHRILFRREYKALNQVIPWLLGPFFGETPQTYFCHHMGMHHPENNLHRDLSTTLPFQRDRFGDWLRYYARFMAMTVVDLPRYFYDRDQPKMARRVLVGELSFWGLVVAMAVFVDWRATLVVWIIPVLMVRTLMMAGNWAQHAFVDPAHPECAYRNSITCIESRYNRRCFNDGYHIHHHVKARCHWSDYPGEFETNKALYGEKDAIVFRGLDFFLIWVLLMTGRYRVLAKAMVELPGAPERTLDERVAFMRSRLVPIAEPEVQS</sequence>
<dbReference type="OrthoDB" id="634389at2"/>
<name>A6G348_9BACT</name>
<protein>
    <recommendedName>
        <fullName evidence="2">Fatty acid desaturase domain-containing protein</fullName>
    </recommendedName>
</protein>
<dbReference type="PANTHER" id="PTHR36459:SF1">
    <property type="entry name" value="FATTY ACID DESATURASE DOMAIN-CONTAINING PROTEIN-RELATED"/>
    <property type="match status" value="1"/>
</dbReference>
<comment type="caution">
    <text evidence="3">The sequence shown here is derived from an EMBL/GenBank/DDBJ whole genome shotgun (WGS) entry which is preliminary data.</text>
</comment>
<feature type="transmembrane region" description="Helical" evidence="1">
    <location>
        <begin position="37"/>
        <end position="55"/>
    </location>
</feature>
<feature type="domain" description="Fatty acid desaturase" evidence="2">
    <location>
        <begin position="68"/>
        <end position="296"/>
    </location>
</feature>
<keyword evidence="1" id="KW-0812">Transmembrane</keyword>
<reference evidence="3 4" key="1">
    <citation type="submission" date="2007-06" db="EMBL/GenBank/DDBJ databases">
        <authorList>
            <person name="Shimkets L."/>
            <person name="Ferriera S."/>
            <person name="Johnson J."/>
            <person name="Kravitz S."/>
            <person name="Beeson K."/>
            <person name="Sutton G."/>
            <person name="Rogers Y.-H."/>
            <person name="Friedman R."/>
            <person name="Frazier M."/>
            <person name="Venter J.C."/>
        </authorList>
    </citation>
    <scope>NUCLEOTIDE SEQUENCE [LARGE SCALE GENOMIC DNA]</scope>
    <source>
        <strain evidence="3 4">SIR-1</strain>
    </source>
</reference>
<evidence type="ECO:0000259" key="2">
    <source>
        <dbReference type="Pfam" id="PF00487"/>
    </source>
</evidence>
<evidence type="ECO:0000256" key="1">
    <source>
        <dbReference type="SAM" id="Phobius"/>
    </source>
</evidence>
<dbReference type="STRING" id="391625.PPSIR1_16465"/>
<keyword evidence="1" id="KW-1133">Transmembrane helix</keyword>
<gene>
    <name evidence="3" type="ORF">PPSIR1_16465</name>
</gene>
<dbReference type="InterPro" id="IPR005804">
    <property type="entry name" value="FA_desaturase_dom"/>
</dbReference>
<dbReference type="RefSeq" id="WP_006971147.1">
    <property type="nucleotide sequence ID" value="NZ_ABCS01000017.1"/>
</dbReference>
<dbReference type="EMBL" id="ABCS01000017">
    <property type="protein sequence ID" value="EDM79673.1"/>
    <property type="molecule type" value="Genomic_DNA"/>
</dbReference>
<keyword evidence="1" id="KW-0472">Membrane</keyword>
<dbReference type="AlphaFoldDB" id="A6G348"/>
<evidence type="ECO:0000313" key="3">
    <source>
        <dbReference type="EMBL" id="EDM79673.1"/>
    </source>
</evidence>
<evidence type="ECO:0000313" key="4">
    <source>
        <dbReference type="Proteomes" id="UP000005801"/>
    </source>
</evidence>
<dbReference type="PANTHER" id="PTHR36459">
    <property type="entry name" value="ORF"/>
    <property type="match status" value="1"/>
</dbReference>
<proteinExistence type="predicted"/>
<dbReference type="Proteomes" id="UP000005801">
    <property type="component" value="Unassembled WGS sequence"/>
</dbReference>
<feature type="transmembrane region" description="Helical" evidence="1">
    <location>
        <begin position="67"/>
        <end position="88"/>
    </location>
</feature>
<organism evidence="3 4">
    <name type="scientific">Plesiocystis pacifica SIR-1</name>
    <dbReference type="NCBI Taxonomy" id="391625"/>
    <lineage>
        <taxon>Bacteria</taxon>
        <taxon>Pseudomonadati</taxon>
        <taxon>Myxococcota</taxon>
        <taxon>Polyangia</taxon>
        <taxon>Nannocystales</taxon>
        <taxon>Nannocystaceae</taxon>
        <taxon>Plesiocystis</taxon>
    </lineage>
</organism>
<accession>A6G348</accession>
<dbReference type="Pfam" id="PF00487">
    <property type="entry name" value="FA_desaturase"/>
    <property type="match status" value="1"/>
</dbReference>
<keyword evidence="4" id="KW-1185">Reference proteome</keyword>
<feature type="transmembrane region" description="Helical" evidence="1">
    <location>
        <begin position="193"/>
        <end position="217"/>
    </location>
</feature>